<dbReference type="Gene3D" id="1.10.150.240">
    <property type="entry name" value="Putative phosphatase, domain 2"/>
    <property type="match status" value="1"/>
</dbReference>
<keyword evidence="3" id="KW-1185">Reference proteome</keyword>
<evidence type="ECO:0000256" key="1">
    <source>
        <dbReference type="SAM" id="MobiDB-lite"/>
    </source>
</evidence>
<dbReference type="SUPFAM" id="SSF56784">
    <property type="entry name" value="HAD-like"/>
    <property type="match status" value="1"/>
</dbReference>
<evidence type="ECO:0000313" key="2">
    <source>
        <dbReference type="EMBL" id="GMI13069.1"/>
    </source>
</evidence>
<organism evidence="2 3">
    <name type="scientific">Triparma laevis f. longispina</name>
    <dbReference type="NCBI Taxonomy" id="1714387"/>
    <lineage>
        <taxon>Eukaryota</taxon>
        <taxon>Sar</taxon>
        <taxon>Stramenopiles</taxon>
        <taxon>Ochrophyta</taxon>
        <taxon>Bolidophyceae</taxon>
        <taxon>Parmales</taxon>
        <taxon>Triparmaceae</taxon>
        <taxon>Triparma</taxon>
    </lineage>
</organism>
<dbReference type="PANTHER" id="PTHR47858:SF2">
    <property type="entry name" value="HALOACID DEHALOGENASE-LIKE HYDROLASE (HAD) SUPERFAMILY PROTEIN"/>
    <property type="match status" value="1"/>
</dbReference>
<sequence>MSMTYNRRTKTIPAPDWLRKEQSTVPSPPPEPPMAEVEGEDDEFEDRWMDRRIESLSNGKVIIRPEELDELFKPEGLARLKLRERPLLGTSIIFNLDTTLLDTYDTDEEAWVKVEEEMGIERVFEWSLRGGGKLEEVVERRYGVRDFVECKRISMRFFEIRESLLSTTSWSTTCSPTGLDWVRKINAEGCVLSGWSRLGKHWTDKYLDESGLAEFIPSARVVTPEDGYETPSQTLLGCSLLTRIQPKKSIVFDATPSGVLEAHEAGMKCVAIGGGEWKMWELKVADLVVGDFEELYINNIQRMFLEDDDEPEIQTELEPEVEDGGGGRKNRNARRWD</sequence>
<gene>
    <name evidence="2" type="ORF">TrLO_g1883</name>
</gene>
<accession>A0A9W7KVI1</accession>
<feature type="compositionally biased region" description="Basic residues" evidence="1">
    <location>
        <begin position="328"/>
        <end position="337"/>
    </location>
</feature>
<feature type="compositionally biased region" description="Acidic residues" evidence="1">
    <location>
        <begin position="311"/>
        <end position="323"/>
    </location>
</feature>
<dbReference type="InterPro" id="IPR036412">
    <property type="entry name" value="HAD-like_sf"/>
</dbReference>
<evidence type="ECO:0000313" key="3">
    <source>
        <dbReference type="Proteomes" id="UP001165122"/>
    </source>
</evidence>
<feature type="region of interest" description="Disordered" evidence="1">
    <location>
        <begin position="1"/>
        <end position="43"/>
    </location>
</feature>
<name>A0A9W7KVI1_9STRA</name>
<reference evidence="3" key="1">
    <citation type="journal article" date="2023" name="Commun. Biol.">
        <title>Genome analysis of Parmales, the sister group of diatoms, reveals the evolutionary specialization of diatoms from phago-mixotrophs to photoautotrophs.</title>
        <authorList>
            <person name="Ban H."/>
            <person name="Sato S."/>
            <person name="Yoshikawa S."/>
            <person name="Yamada K."/>
            <person name="Nakamura Y."/>
            <person name="Ichinomiya M."/>
            <person name="Sato N."/>
            <person name="Blanc-Mathieu R."/>
            <person name="Endo H."/>
            <person name="Kuwata A."/>
            <person name="Ogata H."/>
        </authorList>
    </citation>
    <scope>NUCLEOTIDE SEQUENCE [LARGE SCALE GENOMIC DNA]</scope>
    <source>
        <strain evidence="3">NIES 3700</strain>
    </source>
</reference>
<dbReference type="InterPro" id="IPR023198">
    <property type="entry name" value="PGP-like_dom2"/>
</dbReference>
<dbReference type="EMBL" id="BRXW01000186">
    <property type="protein sequence ID" value="GMI13069.1"/>
    <property type="molecule type" value="Genomic_DNA"/>
</dbReference>
<protein>
    <submittedName>
        <fullName evidence="2">Uncharacterized protein</fullName>
    </submittedName>
</protein>
<dbReference type="PANTHER" id="PTHR47858">
    <property type="entry name" value="HALOACID DEHALOGENASE-LIKE HYDROLASE (HAD) SUPERFAMILY PROTEIN"/>
    <property type="match status" value="1"/>
</dbReference>
<feature type="region of interest" description="Disordered" evidence="1">
    <location>
        <begin position="311"/>
        <end position="337"/>
    </location>
</feature>
<dbReference type="InterPro" id="IPR023214">
    <property type="entry name" value="HAD_sf"/>
</dbReference>
<dbReference type="AlphaFoldDB" id="A0A9W7KVI1"/>
<dbReference type="OrthoDB" id="47790at2759"/>
<dbReference type="Gene3D" id="3.40.50.1000">
    <property type="entry name" value="HAD superfamily/HAD-like"/>
    <property type="match status" value="1"/>
</dbReference>
<comment type="caution">
    <text evidence="2">The sequence shown here is derived from an EMBL/GenBank/DDBJ whole genome shotgun (WGS) entry which is preliminary data.</text>
</comment>
<proteinExistence type="predicted"/>
<dbReference type="Proteomes" id="UP001165122">
    <property type="component" value="Unassembled WGS sequence"/>
</dbReference>